<feature type="transmembrane region" description="Helical" evidence="1">
    <location>
        <begin position="295"/>
        <end position="316"/>
    </location>
</feature>
<dbReference type="PANTHER" id="PTHR40400:SF1">
    <property type="entry name" value="SLR1512 PROTEIN"/>
    <property type="match status" value="1"/>
</dbReference>
<feature type="transmembrane region" description="Helical" evidence="1">
    <location>
        <begin position="172"/>
        <end position="190"/>
    </location>
</feature>
<dbReference type="RefSeq" id="WP_135943111.1">
    <property type="nucleotide sequence ID" value="NZ_BMEI01000001.1"/>
</dbReference>
<sequence length="326" mass="32912">MAEMFALALANLTSPAVLFFALGVFAGVARSDLAVPEAVAKGLALYLMLAIGFKGGVAVAEQGLTTTLILAALAGVVLSFSMPLIAFALLRIMTSLDRATAAASAAHYGSISVVTFVAGAEFLRLSGIASSGHMVAVLALMETPAILTGLLLAGSGAAGGDKRTRGELVREVMLNGSVVLLLGSFAIGMISGPAGMTKLEPFVVDLFQGVLALFLLDMGLVAARRLSGARRLGLGGVVFGLVMPLIGAGVALGVAVLLRLSVGDAAALMILSGSASYIAVPAAMRIALPKADPAVYLTLSLAITFPFNLTLGIPLYTALARAVLGG</sequence>
<keyword evidence="1" id="KW-0812">Transmembrane</keyword>
<name>A0A4S2HD59_9PROT</name>
<feature type="transmembrane region" description="Helical" evidence="1">
    <location>
        <begin position="38"/>
        <end position="60"/>
    </location>
</feature>
<keyword evidence="1" id="KW-0472">Membrane</keyword>
<feature type="transmembrane region" description="Helical" evidence="1">
    <location>
        <begin position="234"/>
        <end position="260"/>
    </location>
</feature>
<dbReference type="OrthoDB" id="345121at2"/>
<evidence type="ECO:0000313" key="3">
    <source>
        <dbReference type="Proteomes" id="UP000305451"/>
    </source>
</evidence>
<evidence type="ECO:0000256" key="1">
    <source>
        <dbReference type="SAM" id="Phobius"/>
    </source>
</evidence>
<evidence type="ECO:0000313" key="2">
    <source>
        <dbReference type="EMBL" id="TGY93916.1"/>
    </source>
</evidence>
<feature type="transmembrane region" description="Helical" evidence="1">
    <location>
        <begin position="6"/>
        <end position="26"/>
    </location>
</feature>
<dbReference type="PANTHER" id="PTHR40400">
    <property type="entry name" value="SLR1512 PROTEIN"/>
    <property type="match status" value="1"/>
</dbReference>
<feature type="transmembrane region" description="Helical" evidence="1">
    <location>
        <begin position="66"/>
        <end position="90"/>
    </location>
</feature>
<dbReference type="Proteomes" id="UP000305451">
    <property type="component" value="Unassembled WGS sequence"/>
</dbReference>
<comment type="caution">
    <text evidence="2">The sequence shown here is derived from an EMBL/GenBank/DDBJ whole genome shotgun (WGS) entry which is preliminary data.</text>
</comment>
<keyword evidence="1" id="KW-1133">Transmembrane helix</keyword>
<keyword evidence="3" id="KW-1185">Reference proteome</keyword>
<dbReference type="EMBL" id="SRXV01000001">
    <property type="protein sequence ID" value="TGY93916.1"/>
    <property type="molecule type" value="Genomic_DNA"/>
</dbReference>
<feature type="transmembrane region" description="Helical" evidence="1">
    <location>
        <begin position="266"/>
        <end position="288"/>
    </location>
</feature>
<dbReference type="Pfam" id="PF05982">
    <property type="entry name" value="Sbt_1"/>
    <property type="match status" value="1"/>
</dbReference>
<organism evidence="2 3">
    <name type="scientific">Marinicauda pacifica</name>
    <dbReference type="NCBI Taxonomy" id="1133559"/>
    <lineage>
        <taxon>Bacteria</taxon>
        <taxon>Pseudomonadati</taxon>
        <taxon>Pseudomonadota</taxon>
        <taxon>Alphaproteobacteria</taxon>
        <taxon>Maricaulales</taxon>
        <taxon>Maricaulaceae</taxon>
        <taxon>Marinicauda</taxon>
    </lineage>
</organism>
<proteinExistence type="predicted"/>
<dbReference type="AlphaFoldDB" id="A0A4S2HD59"/>
<feature type="transmembrane region" description="Helical" evidence="1">
    <location>
        <begin position="135"/>
        <end position="160"/>
    </location>
</feature>
<feature type="transmembrane region" description="Helical" evidence="1">
    <location>
        <begin position="202"/>
        <end position="222"/>
    </location>
</feature>
<gene>
    <name evidence="2" type="ORF">E5162_01095</name>
</gene>
<protein>
    <submittedName>
        <fullName evidence="2">Sodium-dependent bicarbonate transport family permease</fullName>
    </submittedName>
</protein>
<accession>A0A4S2HD59</accession>
<dbReference type="InterPro" id="IPR010293">
    <property type="entry name" value="Sbt_1"/>
</dbReference>
<reference evidence="2 3" key="1">
    <citation type="journal article" date="2013" name="Int. J. Syst. Evol. Microbiol.">
        <title>Marinicauda pacifica gen. nov., sp. nov., a prosthecate alphaproteobacterium of the family Hyphomonadaceae isolated from deep seawater.</title>
        <authorList>
            <person name="Zhang X.Y."/>
            <person name="Li G.W."/>
            <person name="Wang C.S."/>
            <person name="Zhang Y.J."/>
            <person name="Xu X.W."/>
            <person name="Li H."/>
            <person name="Liu A."/>
            <person name="Liu C."/>
            <person name="Xie B.B."/>
            <person name="Qin Q.L."/>
            <person name="Xu Z."/>
            <person name="Chen X.L."/>
            <person name="Zhou B.C."/>
            <person name="Zhang Y.Z."/>
        </authorList>
    </citation>
    <scope>NUCLEOTIDE SEQUENCE [LARGE SCALE GENOMIC DNA]</scope>
    <source>
        <strain evidence="2 3">P-1 km-3</strain>
    </source>
</reference>